<reference evidence="2" key="1">
    <citation type="submission" date="2017-04" db="EMBL/GenBank/DDBJ databases">
        <authorList>
            <person name="Criscuolo A."/>
        </authorList>
    </citation>
    <scope>NUCLEOTIDE SEQUENCE [LARGE SCALE GENOMIC DNA]</scope>
</reference>
<dbReference type="AlphaFoldDB" id="A0A1Y5YUV1"/>
<protein>
    <submittedName>
        <fullName evidence="1">Uncharacterized protein</fullName>
    </submittedName>
</protein>
<sequence length="44" mass="5349">MSYTEWYENKYGNKWTDNHAVLMSLLDEYEAYCKDNNIKPIWNG</sequence>
<gene>
    <name evidence="1" type="ORF">BACERE00185_00270</name>
</gene>
<dbReference type="RefSeq" id="WP_002073953.1">
    <property type="nucleotide sequence ID" value="NZ_FWZD01000024.1"/>
</dbReference>
<evidence type="ECO:0000313" key="1">
    <source>
        <dbReference type="EMBL" id="SMD67906.1"/>
    </source>
</evidence>
<name>A0A1Y5YUV1_9BACI</name>
<proteinExistence type="predicted"/>
<organism evidence="1 2">
    <name type="scientific">Bacillus mobilis</name>
    <dbReference type="NCBI Taxonomy" id="2026190"/>
    <lineage>
        <taxon>Bacteria</taxon>
        <taxon>Bacillati</taxon>
        <taxon>Bacillota</taxon>
        <taxon>Bacilli</taxon>
        <taxon>Bacillales</taxon>
        <taxon>Bacillaceae</taxon>
        <taxon>Bacillus</taxon>
        <taxon>Bacillus cereus group</taxon>
    </lineage>
</organism>
<dbReference type="EMBL" id="FWZD01000024">
    <property type="protein sequence ID" value="SMD67906.1"/>
    <property type="molecule type" value="Genomic_DNA"/>
</dbReference>
<evidence type="ECO:0000313" key="2">
    <source>
        <dbReference type="Proteomes" id="UP000194439"/>
    </source>
</evidence>
<dbReference type="Proteomes" id="UP000194439">
    <property type="component" value="Unassembled WGS sequence"/>
</dbReference>
<accession>A0A1Y5YUV1</accession>